<dbReference type="SUPFAM" id="SSF52540">
    <property type="entry name" value="P-loop containing nucleoside triphosphate hydrolases"/>
    <property type="match status" value="1"/>
</dbReference>
<feature type="compositionally biased region" description="Basic residues" evidence="1">
    <location>
        <begin position="468"/>
        <end position="478"/>
    </location>
</feature>
<dbReference type="InterPro" id="IPR027417">
    <property type="entry name" value="P-loop_NTPase"/>
</dbReference>
<dbReference type="PANTHER" id="PTHR14690">
    <property type="entry name" value="IQ MOTIF CONTAINING WITH AAA DOMAIN 1"/>
    <property type="match status" value="1"/>
</dbReference>
<evidence type="ECO:0000313" key="4">
    <source>
        <dbReference type="Proteomes" id="UP001153620"/>
    </source>
</evidence>
<keyword evidence="4" id="KW-1185">Reference proteome</keyword>
<dbReference type="OrthoDB" id="6616786at2759"/>
<dbReference type="GO" id="GO:0016887">
    <property type="term" value="F:ATP hydrolysis activity"/>
    <property type="evidence" value="ECO:0007669"/>
    <property type="project" value="InterPro"/>
</dbReference>
<feature type="domain" description="ATPase AAA-type core" evidence="2">
    <location>
        <begin position="681"/>
        <end position="794"/>
    </location>
</feature>
<dbReference type="PANTHER" id="PTHR14690:SF9">
    <property type="entry name" value="GH08353P"/>
    <property type="match status" value="1"/>
</dbReference>
<sequence>MWIATKDDLKDVVKCENVLRKLQPTMDRNYAHELIANLYVKYVVLCNNLSELYDQTLQAQKRQLIENLLISSQERLKEIQKDIQKIEMSQFVYVDDALVELNFVPYDIEFLRPFYFPRRRGIEEQIILDEIPKVEDRIEDAPKGLDKLRPVLTPEEIEAQRIKKVLTNAVNTIKYYERKRQLKILGVNMKHSPKIFKPPNSDDEEVFEDYPYNFYHRPGQHGFFKLERKRRVVDLYAHPVDVRVYDFYEPPTFRINRLGRKVLVKKVKTEEYQGEQEFEVILQIVEKRIGQLHLESQHQKHEEELFKAAELLKVQNNAARVIQRNYFYYQHKMAIKRRENKRLDLYQMLETPVEKKMPTAAEIQEVHMKKRRERKKEFDEALIKAIEDEKACILKVKSKMIMEDITDDIRAWFYEFYKTAKDFHRYPEEFEGGTIMVMRGETKTPEEFLIEKNKSPAEKAKDKELKKKERKEKKKQAKKEKENEKKKEIQRKKKELKQGPTWNFADMKEWKAFESFEKIYTVGHYDWKFIDDTFNNRKELPEMEFVTADAYSDVHKELRLIVDNFMRIELELLRIALAVDAKTKYVPPKPKKEKKKKKKKTKEQEVVDVFEDKSIEQHYQDLKQLNIIVKYTKKSLRDFIGDYSYAAMNLRQANKDPTPQYGDIKNYIQTEILGTSAKSFCIIGPPRCGKKFLVDAICTEMDAVMFDLSAPKIKQVDDMPYFCNLIIQMAVKFQPSVLFIDGAHKPFIRRISSDVAVEDPRKLGKYLLKNIVKNLTNEDAVKLIGVTNEPWNCNFLQMRQCYEKFAVFPAKLDYGTAVMAWKTGLKLKRILNVDVSSLAQATRNFSVGDILDSINTWRASKDSVDLKYKPLTSREFLENLITTKQPADEKVVDLFNKFSRSLDPHLNERITTMARVQIEINKQNEEKRKKKEMQKKKEAKKAQDLKKGG</sequence>
<feature type="region of interest" description="Disordered" evidence="1">
    <location>
        <begin position="447"/>
        <end position="494"/>
    </location>
</feature>
<feature type="compositionally biased region" description="Basic and acidic residues" evidence="1">
    <location>
        <begin position="940"/>
        <end position="949"/>
    </location>
</feature>
<dbReference type="AlphaFoldDB" id="A0A9N9WRC9"/>
<dbReference type="InterPro" id="IPR003959">
    <property type="entry name" value="ATPase_AAA_core"/>
</dbReference>
<proteinExistence type="predicted"/>
<name>A0A9N9WRC9_9DIPT</name>
<dbReference type="Proteomes" id="UP001153620">
    <property type="component" value="Chromosome 2"/>
</dbReference>
<accession>A0A9N9WRC9</accession>
<reference evidence="3" key="2">
    <citation type="submission" date="2022-10" db="EMBL/GenBank/DDBJ databases">
        <authorList>
            <consortium name="ENA_rothamsted_submissions"/>
            <consortium name="culmorum"/>
            <person name="King R."/>
        </authorList>
    </citation>
    <scope>NUCLEOTIDE SEQUENCE</scope>
</reference>
<reference evidence="3" key="1">
    <citation type="submission" date="2022-01" db="EMBL/GenBank/DDBJ databases">
        <authorList>
            <person name="King R."/>
        </authorList>
    </citation>
    <scope>NUCLEOTIDE SEQUENCE</scope>
</reference>
<dbReference type="InterPro" id="IPR052267">
    <property type="entry name" value="N-DRC_Component"/>
</dbReference>
<protein>
    <recommendedName>
        <fullName evidence="2">ATPase AAA-type core domain-containing protein</fullName>
    </recommendedName>
</protein>
<dbReference type="Gene3D" id="3.40.50.300">
    <property type="entry name" value="P-loop containing nucleotide triphosphate hydrolases"/>
    <property type="match status" value="1"/>
</dbReference>
<feature type="compositionally biased region" description="Basic residues" evidence="1">
    <location>
        <begin position="928"/>
        <end position="939"/>
    </location>
</feature>
<feature type="compositionally biased region" description="Basic and acidic residues" evidence="1">
    <location>
        <begin position="447"/>
        <end position="467"/>
    </location>
</feature>
<dbReference type="Pfam" id="PF00004">
    <property type="entry name" value="AAA"/>
    <property type="match status" value="1"/>
</dbReference>
<evidence type="ECO:0000259" key="2">
    <source>
        <dbReference type="Pfam" id="PF00004"/>
    </source>
</evidence>
<evidence type="ECO:0000313" key="3">
    <source>
        <dbReference type="EMBL" id="CAG9805983.1"/>
    </source>
</evidence>
<dbReference type="EMBL" id="OU895878">
    <property type="protein sequence ID" value="CAG9805983.1"/>
    <property type="molecule type" value="Genomic_DNA"/>
</dbReference>
<feature type="region of interest" description="Disordered" evidence="1">
    <location>
        <begin position="921"/>
        <end position="949"/>
    </location>
</feature>
<dbReference type="Gene3D" id="1.10.8.60">
    <property type="match status" value="1"/>
</dbReference>
<evidence type="ECO:0000256" key="1">
    <source>
        <dbReference type="SAM" id="MobiDB-lite"/>
    </source>
</evidence>
<gene>
    <name evidence="3" type="ORF">CHIRRI_LOCUS8849</name>
</gene>
<organism evidence="3 4">
    <name type="scientific">Chironomus riparius</name>
    <dbReference type="NCBI Taxonomy" id="315576"/>
    <lineage>
        <taxon>Eukaryota</taxon>
        <taxon>Metazoa</taxon>
        <taxon>Ecdysozoa</taxon>
        <taxon>Arthropoda</taxon>
        <taxon>Hexapoda</taxon>
        <taxon>Insecta</taxon>
        <taxon>Pterygota</taxon>
        <taxon>Neoptera</taxon>
        <taxon>Endopterygota</taxon>
        <taxon>Diptera</taxon>
        <taxon>Nematocera</taxon>
        <taxon>Chironomoidea</taxon>
        <taxon>Chironomidae</taxon>
        <taxon>Chironominae</taxon>
        <taxon>Chironomus</taxon>
    </lineage>
</organism>
<dbReference type="GO" id="GO:0005524">
    <property type="term" value="F:ATP binding"/>
    <property type="evidence" value="ECO:0007669"/>
    <property type="project" value="InterPro"/>
</dbReference>